<dbReference type="Proteomes" id="UP001214250">
    <property type="component" value="Chromosome 1"/>
</dbReference>
<organism evidence="2 3">
    <name type="scientific">Lentisphaera profundi</name>
    <dbReference type="NCBI Taxonomy" id="1658616"/>
    <lineage>
        <taxon>Bacteria</taxon>
        <taxon>Pseudomonadati</taxon>
        <taxon>Lentisphaerota</taxon>
        <taxon>Lentisphaeria</taxon>
        <taxon>Lentisphaerales</taxon>
        <taxon>Lentisphaeraceae</taxon>
        <taxon>Lentisphaera</taxon>
    </lineage>
</organism>
<evidence type="ECO:0000313" key="2">
    <source>
        <dbReference type="EMBL" id="WDE95250.1"/>
    </source>
</evidence>
<sequence length="322" mass="36413">MPAFDFSIEKLQTYRGSSPCPDDIDQFWDRNITEMKALDFQVELIPSKFQFPNAEAFELYFTGVDGARVHAKYLRPKNISKPIPSVIEFHGYGYHSGEWSEKLSWVNSGFAIASMDCRGQGGNSQDTSAVLGNTLKGHIIRGIDSGPDALLFKKIFLDTAQLANILMSLDEVDETRLAAIGGSQGGALALACAALEPKIKLCAPHYPFLSDYQRVWDMDLDQNAYEELRNYFRYHDPLHERKEQVFNTLGYIDIQNITKRIKAKTFMACGLMDQICPPSSQHAAYNKITAEKDIVYYPDFAHERLPGWADRVHQFILSNINP</sequence>
<dbReference type="Gene3D" id="3.40.50.1820">
    <property type="entry name" value="alpha/beta hydrolase"/>
    <property type="match status" value="1"/>
</dbReference>
<keyword evidence="3" id="KW-1185">Reference proteome</keyword>
<proteinExistence type="predicted"/>
<accession>A0ABY7VML5</accession>
<feature type="domain" description="Acetyl xylan esterase" evidence="1">
    <location>
        <begin position="1"/>
        <end position="316"/>
    </location>
</feature>
<dbReference type="EMBL" id="CP117811">
    <property type="protein sequence ID" value="WDE95250.1"/>
    <property type="molecule type" value="Genomic_DNA"/>
</dbReference>
<dbReference type="InterPro" id="IPR029058">
    <property type="entry name" value="AB_hydrolase_fold"/>
</dbReference>
<evidence type="ECO:0000313" key="3">
    <source>
        <dbReference type="Proteomes" id="UP001214250"/>
    </source>
</evidence>
<dbReference type="InterPro" id="IPR008391">
    <property type="entry name" value="AXE1_dom"/>
</dbReference>
<protein>
    <submittedName>
        <fullName evidence="2">Acetylxylan esterase</fullName>
    </submittedName>
</protein>
<dbReference type="RefSeq" id="WP_274148637.1">
    <property type="nucleotide sequence ID" value="NZ_CP117811.1"/>
</dbReference>
<evidence type="ECO:0000259" key="1">
    <source>
        <dbReference type="Pfam" id="PF05448"/>
    </source>
</evidence>
<gene>
    <name evidence="2" type="ORF">PQO03_05890</name>
</gene>
<reference evidence="2 3" key="1">
    <citation type="submission" date="2023-02" db="EMBL/GenBank/DDBJ databases">
        <title>Genome sequence of Lentisphaera profundi SAORIC-696.</title>
        <authorList>
            <person name="Kim e."/>
            <person name="Cho J.-C."/>
            <person name="Choi A."/>
            <person name="Kang I."/>
        </authorList>
    </citation>
    <scope>NUCLEOTIDE SEQUENCE [LARGE SCALE GENOMIC DNA]</scope>
    <source>
        <strain evidence="2 3">SAORIC-696</strain>
    </source>
</reference>
<dbReference type="PANTHER" id="PTHR40111">
    <property type="entry name" value="CEPHALOSPORIN-C DEACETYLASE"/>
    <property type="match status" value="1"/>
</dbReference>
<dbReference type="Pfam" id="PF05448">
    <property type="entry name" value="AXE1"/>
    <property type="match status" value="1"/>
</dbReference>
<name>A0ABY7VML5_9BACT</name>
<dbReference type="PANTHER" id="PTHR40111:SF1">
    <property type="entry name" value="CEPHALOSPORIN-C DEACETYLASE"/>
    <property type="match status" value="1"/>
</dbReference>
<dbReference type="SUPFAM" id="SSF53474">
    <property type="entry name" value="alpha/beta-Hydrolases"/>
    <property type="match status" value="1"/>
</dbReference>
<dbReference type="InterPro" id="IPR039069">
    <property type="entry name" value="CE7"/>
</dbReference>